<evidence type="ECO:0000313" key="2">
    <source>
        <dbReference type="Proteomes" id="UP001165423"/>
    </source>
</evidence>
<proteinExistence type="predicted"/>
<sequence>MWDAFQREMLEAMGHTPFVAQDPALPDDPLLDALLRAAGRDRAAADAVQLARAWPKPAALRGDAGAKRALWPRLRRLRRAAP</sequence>
<dbReference type="EMBL" id="JALGCL010000005">
    <property type="protein sequence ID" value="MCJ0826663.1"/>
    <property type="molecule type" value="Genomic_DNA"/>
</dbReference>
<organism evidence="1 2">
    <name type="scientific">Cognatiluteimonas sedimenti</name>
    <dbReference type="NCBI Taxonomy" id="2927791"/>
    <lineage>
        <taxon>Bacteria</taxon>
        <taxon>Pseudomonadati</taxon>
        <taxon>Pseudomonadota</taxon>
        <taxon>Gammaproteobacteria</taxon>
        <taxon>Lysobacterales</taxon>
        <taxon>Lysobacteraceae</taxon>
        <taxon>Cognatiluteimonas</taxon>
    </lineage>
</organism>
<protein>
    <submittedName>
        <fullName evidence="1">Uncharacterized protein</fullName>
    </submittedName>
</protein>
<gene>
    <name evidence="1" type="ORF">MQC88_11990</name>
</gene>
<dbReference type="Proteomes" id="UP001165423">
    <property type="component" value="Unassembled WGS sequence"/>
</dbReference>
<reference evidence="1 2" key="1">
    <citation type="submission" date="2022-03" db="EMBL/GenBank/DDBJ databases">
        <title>Luteimonas soily sp. nov., a novel bacterium isolated from the soil.</title>
        <authorList>
            <person name="Zhang X."/>
        </authorList>
    </citation>
    <scope>NUCLEOTIDE SEQUENCE [LARGE SCALE GENOMIC DNA]</scope>
    <source>
        <strain evidence="1 2">50</strain>
    </source>
</reference>
<name>A0ABT0A6Q4_9GAMM</name>
<evidence type="ECO:0000313" key="1">
    <source>
        <dbReference type="EMBL" id="MCJ0826663.1"/>
    </source>
</evidence>
<accession>A0ABT0A6Q4</accession>
<keyword evidence="2" id="KW-1185">Reference proteome</keyword>
<comment type="caution">
    <text evidence="1">The sequence shown here is derived from an EMBL/GenBank/DDBJ whole genome shotgun (WGS) entry which is preliminary data.</text>
</comment>
<dbReference type="RefSeq" id="WP_243322394.1">
    <property type="nucleotide sequence ID" value="NZ_JALGCL010000005.1"/>
</dbReference>